<evidence type="ECO:0000256" key="1">
    <source>
        <dbReference type="SAM" id="MobiDB-lite"/>
    </source>
</evidence>
<protein>
    <submittedName>
        <fullName evidence="2">Uncharacterized protein</fullName>
    </submittedName>
</protein>
<reference evidence="2" key="1">
    <citation type="journal article" date="2023" name="Science">
        <title>Genome structures resolve the early diversification of teleost fishes.</title>
        <authorList>
            <person name="Parey E."/>
            <person name="Louis A."/>
            <person name="Montfort J."/>
            <person name="Bouchez O."/>
            <person name="Roques C."/>
            <person name="Iampietro C."/>
            <person name="Lluch J."/>
            <person name="Castinel A."/>
            <person name="Donnadieu C."/>
            <person name="Desvignes T."/>
            <person name="Floi Bucao C."/>
            <person name="Jouanno E."/>
            <person name="Wen M."/>
            <person name="Mejri S."/>
            <person name="Dirks R."/>
            <person name="Jansen H."/>
            <person name="Henkel C."/>
            <person name="Chen W.J."/>
            <person name="Zahm M."/>
            <person name="Cabau C."/>
            <person name="Klopp C."/>
            <person name="Thompson A.W."/>
            <person name="Robinson-Rechavi M."/>
            <person name="Braasch I."/>
            <person name="Lecointre G."/>
            <person name="Bobe J."/>
            <person name="Postlethwait J.H."/>
            <person name="Berthelot C."/>
            <person name="Roest Crollius H."/>
            <person name="Guiguen Y."/>
        </authorList>
    </citation>
    <scope>NUCLEOTIDE SEQUENCE</scope>
    <source>
        <strain evidence="2">NC1722</strain>
    </source>
</reference>
<sequence>MSPTHPHSRKAPGLGEVREPNPSLHTVSKICVHASVPTGGRSEKRSLFPSPRHTVEVLTPSRSTRRGVSLLAQPWGRVANSWVDL</sequence>
<comment type="caution">
    <text evidence="2">The sequence shown here is derived from an EMBL/GenBank/DDBJ whole genome shotgun (WGS) entry which is preliminary data.</text>
</comment>
<accession>A0AAD7WCV1</accession>
<keyword evidence="3" id="KW-1185">Reference proteome</keyword>
<dbReference type="AlphaFoldDB" id="A0AAD7WCV1"/>
<organism evidence="2 3">
    <name type="scientific">Aldrovandia affinis</name>
    <dbReference type="NCBI Taxonomy" id="143900"/>
    <lineage>
        <taxon>Eukaryota</taxon>
        <taxon>Metazoa</taxon>
        <taxon>Chordata</taxon>
        <taxon>Craniata</taxon>
        <taxon>Vertebrata</taxon>
        <taxon>Euteleostomi</taxon>
        <taxon>Actinopterygii</taxon>
        <taxon>Neopterygii</taxon>
        <taxon>Teleostei</taxon>
        <taxon>Notacanthiformes</taxon>
        <taxon>Halosauridae</taxon>
        <taxon>Aldrovandia</taxon>
    </lineage>
</organism>
<name>A0AAD7WCV1_9TELE</name>
<feature type="compositionally biased region" description="Basic residues" evidence="1">
    <location>
        <begin position="1"/>
        <end position="10"/>
    </location>
</feature>
<evidence type="ECO:0000313" key="3">
    <source>
        <dbReference type="Proteomes" id="UP001221898"/>
    </source>
</evidence>
<feature type="region of interest" description="Disordered" evidence="1">
    <location>
        <begin position="1"/>
        <end position="24"/>
    </location>
</feature>
<dbReference type="EMBL" id="JAINUG010000149">
    <property type="protein sequence ID" value="KAJ8392053.1"/>
    <property type="molecule type" value="Genomic_DNA"/>
</dbReference>
<proteinExistence type="predicted"/>
<evidence type="ECO:0000313" key="2">
    <source>
        <dbReference type="EMBL" id="KAJ8392053.1"/>
    </source>
</evidence>
<dbReference type="Proteomes" id="UP001221898">
    <property type="component" value="Unassembled WGS sequence"/>
</dbReference>
<gene>
    <name evidence="2" type="ORF">AAFF_G00078590</name>
</gene>